<dbReference type="EMBL" id="CP089982">
    <property type="protein sequence ID" value="WXA98858.1"/>
    <property type="molecule type" value="Genomic_DNA"/>
</dbReference>
<feature type="domain" description="Glucosamine/galactosamine-6-phosphate isomerase" evidence="8">
    <location>
        <begin position="15"/>
        <end position="236"/>
    </location>
</feature>
<evidence type="ECO:0000259" key="8">
    <source>
        <dbReference type="Pfam" id="PF01182"/>
    </source>
</evidence>
<comment type="function">
    <text evidence="2 7">Hydrolysis of 6-phosphogluconolactone to 6-phosphogluconate.</text>
</comment>
<evidence type="ECO:0000256" key="1">
    <source>
        <dbReference type="ARBA" id="ARBA00000832"/>
    </source>
</evidence>
<protein>
    <recommendedName>
        <fullName evidence="6 7">6-phosphogluconolactonase</fullName>
        <shortName evidence="7">6PGL</shortName>
        <ecNumber evidence="5 7">3.1.1.31</ecNumber>
    </recommendedName>
</protein>
<dbReference type="Gene3D" id="3.40.50.1360">
    <property type="match status" value="1"/>
</dbReference>
<dbReference type="InterPro" id="IPR006148">
    <property type="entry name" value="Glc/Gal-6P_isomerase"/>
</dbReference>
<dbReference type="Pfam" id="PF01182">
    <property type="entry name" value="Glucosamine_iso"/>
    <property type="match status" value="1"/>
</dbReference>
<name>A0ABZ2KND5_9BACT</name>
<evidence type="ECO:0000256" key="4">
    <source>
        <dbReference type="ARBA" id="ARBA00010662"/>
    </source>
</evidence>
<dbReference type="InterPro" id="IPR039104">
    <property type="entry name" value="6PGL"/>
</dbReference>
<dbReference type="SUPFAM" id="SSF100950">
    <property type="entry name" value="NagB/RpiA/CoA transferase-like"/>
    <property type="match status" value="1"/>
</dbReference>
<dbReference type="InterPro" id="IPR037171">
    <property type="entry name" value="NagB/RpiA_transferase-like"/>
</dbReference>
<evidence type="ECO:0000313" key="9">
    <source>
        <dbReference type="EMBL" id="WXA98858.1"/>
    </source>
</evidence>
<evidence type="ECO:0000256" key="5">
    <source>
        <dbReference type="ARBA" id="ARBA00013198"/>
    </source>
</evidence>
<dbReference type="NCBIfam" id="TIGR01198">
    <property type="entry name" value="pgl"/>
    <property type="match status" value="1"/>
</dbReference>
<dbReference type="PANTHER" id="PTHR11054:SF0">
    <property type="entry name" value="6-PHOSPHOGLUCONOLACTONASE"/>
    <property type="match status" value="1"/>
</dbReference>
<dbReference type="GO" id="GO:0017057">
    <property type="term" value="F:6-phosphogluconolactonase activity"/>
    <property type="evidence" value="ECO:0007669"/>
    <property type="project" value="UniProtKB-EC"/>
</dbReference>
<evidence type="ECO:0000256" key="7">
    <source>
        <dbReference type="RuleBase" id="RU365095"/>
    </source>
</evidence>
<comment type="pathway">
    <text evidence="3 7">Carbohydrate degradation; pentose phosphate pathway; D-ribulose 5-phosphate from D-glucose 6-phosphate (oxidative stage): step 2/3.</text>
</comment>
<dbReference type="PANTHER" id="PTHR11054">
    <property type="entry name" value="6-PHOSPHOGLUCONOLACTONASE"/>
    <property type="match status" value="1"/>
</dbReference>
<evidence type="ECO:0000313" key="10">
    <source>
        <dbReference type="Proteomes" id="UP001379533"/>
    </source>
</evidence>
<evidence type="ECO:0000256" key="3">
    <source>
        <dbReference type="ARBA" id="ARBA00004961"/>
    </source>
</evidence>
<evidence type="ECO:0000256" key="6">
    <source>
        <dbReference type="ARBA" id="ARBA00020337"/>
    </source>
</evidence>
<evidence type="ECO:0000256" key="2">
    <source>
        <dbReference type="ARBA" id="ARBA00002681"/>
    </source>
</evidence>
<dbReference type="CDD" id="cd01400">
    <property type="entry name" value="6PGL"/>
    <property type="match status" value="1"/>
</dbReference>
<comment type="similarity">
    <text evidence="4 7">Belongs to the glucosamine/galactosamine-6-phosphate isomerase family. 6-phosphogluconolactonase subfamily.</text>
</comment>
<dbReference type="RefSeq" id="WP_394849480.1">
    <property type="nucleotide sequence ID" value="NZ_CP089982.1"/>
</dbReference>
<accession>A0ABZ2KND5</accession>
<dbReference type="EC" id="3.1.1.31" evidence="5 7"/>
<keyword evidence="10" id="KW-1185">Reference proteome</keyword>
<sequence>MTTKVVPGSLVALPDGEAVAREAANRLGNCIRNAIDTHGYATVALSGGSTPGPAYAALAENSRIDWAKVEFFFVDERAVPPDSPRSNYRMVKEALFDRVPIPAERIHRMQGEALDLAAAAREYDLEIRSRLRWSESGMAEFDVGVFGIGDDGHTASLFPGEPTVDKTDRLVVDVPAAGNREARLTLTAPVIEQMRVALVLAVGKNKQEPLERVWAASGDVHVTPARYLREVRSVIWLIDKAASGLG</sequence>
<reference evidence="9 10" key="1">
    <citation type="submission" date="2021-12" db="EMBL/GenBank/DDBJ databases">
        <title>Discovery of the Pendulisporaceae a myxobacterial family with distinct sporulation behavior and unique specialized metabolism.</title>
        <authorList>
            <person name="Garcia R."/>
            <person name="Popoff A."/>
            <person name="Bader C.D."/>
            <person name="Loehr J."/>
            <person name="Walesch S."/>
            <person name="Walt C."/>
            <person name="Boldt J."/>
            <person name="Bunk B."/>
            <person name="Haeckl F.J.F.P.J."/>
            <person name="Gunesch A.P."/>
            <person name="Birkelbach J."/>
            <person name="Nuebel U."/>
            <person name="Pietschmann T."/>
            <person name="Bach T."/>
            <person name="Mueller R."/>
        </authorList>
    </citation>
    <scope>NUCLEOTIDE SEQUENCE [LARGE SCALE GENOMIC DNA]</scope>
    <source>
        <strain evidence="9 10">MSr12523</strain>
    </source>
</reference>
<gene>
    <name evidence="7 9" type="primary">pgl</name>
    <name evidence="9" type="ORF">LZC95_18795</name>
</gene>
<comment type="catalytic activity">
    <reaction evidence="1 7">
        <text>6-phospho-D-glucono-1,5-lactone + H2O = 6-phospho-D-gluconate + H(+)</text>
        <dbReference type="Rhea" id="RHEA:12556"/>
        <dbReference type="ChEBI" id="CHEBI:15377"/>
        <dbReference type="ChEBI" id="CHEBI:15378"/>
        <dbReference type="ChEBI" id="CHEBI:57955"/>
        <dbReference type="ChEBI" id="CHEBI:58759"/>
        <dbReference type="EC" id="3.1.1.31"/>
    </reaction>
</comment>
<proteinExistence type="inferred from homology"/>
<keyword evidence="7 9" id="KW-0378">Hydrolase</keyword>
<organism evidence="9 10">
    <name type="scientific">Pendulispora brunnea</name>
    <dbReference type="NCBI Taxonomy" id="2905690"/>
    <lineage>
        <taxon>Bacteria</taxon>
        <taxon>Pseudomonadati</taxon>
        <taxon>Myxococcota</taxon>
        <taxon>Myxococcia</taxon>
        <taxon>Myxococcales</taxon>
        <taxon>Sorangiineae</taxon>
        <taxon>Pendulisporaceae</taxon>
        <taxon>Pendulispora</taxon>
    </lineage>
</organism>
<dbReference type="InterPro" id="IPR005900">
    <property type="entry name" value="6-phosphogluconolactonase_DevB"/>
</dbReference>
<dbReference type="Proteomes" id="UP001379533">
    <property type="component" value="Chromosome"/>
</dbReference>